<dbReference type="CDD" id="cd00170">
    <property type="entry name" value="SEC14"/>
    <property type="match status" value="1"/>
</dbReference>
<dbReference type="InterPro" id="IPR001251">
    <property type="entry name" value="CRAL-TRIO_dom"/>
</dbReference>
<comment type="caution">
    <text evidence="2">The sequence shown here is derived from an EMBL/GenBank/DDBJ whole genome shotgun (WGS) entry which is preliminary data.</text>
</comment>
<gene>
    <name evidence="2" type="primary">CLVS1_1</name>
    <name evidence="2" type="ORF">CEXT_644891</name>
</gene>
<dbReference type="GO" id="GO:0016020">
    <property type="term" value="C:membrane"/>
    <property type="evidence" value="ECO:0007669"/>
    <property type="project" value="TreeGrafter"/>
</dbReference>
<keyword evidence="3" id="KW-1185">Reference proteome</keyword>
<dbReference type="Gene3D" id="1.20.5.1200">
    <property type="entry name" value="Alpha-tocopherol transfer"/>
    <property type="match status" value="1"/>
</dbReference>
<dbReference type="SUPFAM" id="SSF46938">
    <property type="entry name" value="CRAL/TRIO N-terminal domain"/>
    <property type="match status" value="1"/>
</dbReference>
<proteinExistence type="predicted"/>
<dbReference type="SMART" id="SM00516">
    <property type="entry name" value="SEC14"/>
    <property type="match status" value="1"/>
</dbReference>
<evidence type="ECO:0000313" key="3">
    <source>
        <dbReference type="Proteomes" id="UP001054945"/>
    </source>
</evidence>
<dbReference type="Pfam" id="PF00650">
    <property type="entry name" value="CRAL_TRIO"/>
    <property type="match status" value="1"/>
</dbReference>
<evidence type="ECO:0000313" key="2">
    <source>
        <dbReference type="EMBL" id="GIY86152.1"/>
    </source>
</evidence>
<dbReference type="Gene3D" id="1.10.8.20">
    <property type="entry name" value="N-terminal domain of phosphatidylinositol transfer protein sec14p"/>
    <property type="match status" value="1"/>
</dbReference>
<dbReference type="EMBL" id="BPLR01016747">
    <property type="protein sequence ID" value="GIY86152.1"/>
    <property type="molecule type" value="Genomic_DNA"/>
</dbReference>
<dbReference type="PANTHER" id="PTHR10174">
    <property type="entry name" value="ALPHA-TOCOPHEROL TRANSFER PROTEIN-RELATED"/>
    <property type="match status" value="1"/>
</dbReference>
<dbReference type="PROSITE" id="PS50191">
    <property type="entry name" value="CRAL_TRIO"/>
    <property type="match status" value="1"/>
</dbReference>
<name>A0AAV4WTF6_CAEEX</name>
<dbReference type="InterPro" id="IPR036865">
    <property type="entry name" value="CRAL-TRIO_dom_sf"/>
</dbReference>
<dbReference type="GO" id="GO:1902936">
    <property type="term" value="F:phosphatidylinositol bisphosphate binding"/>
    <property type="evidence" value="ECO:0007669"/>
    <property type="project" value="TreeGrafter"/>
</dbReference>
<evidence type="ECO:0000259" key="1">
    <source>
        <dbReference type="PROSITE" id="PS50191"/>
    </source>
</evidence>
<sequence>MLPTHSKKGEETFPFEMDHLPEFAIKKCEVEQKETPEKKLKALQEVREFLRKNQKTSDIDFHDDFIVQHLRKSKYDVARTCKSIHNSVITRSKHIEEFRSIEDEYFSSKNSIKWIRFLPKRCPDGCAVTLLQFGKWDPNELEFMDLKRMAITCYIQLMRDPMTQINGIKAIFDFEGTSFQHFRYATPLNLLLYYNMAFLTNCIPGRYKAVHIINESFLLKPVWIFFKQFLSPKLWRRVHFHPNVANLLEYFPRSALPAEYGGDLTDLSDKDWIRKANKEHRSNSFGGQPNFY</sequence>
<reference evidence="2 3" key="1">
    <citation type="submission" date="2021-06" db="EMBL/GenBank/DDBJ databases">
        <title>Caerostris extrusa draft genome.</title>
        <authorList>
            <person name="Kono N."/>
            <person name="Arakawa K."/>
        </authorList>
    </citation>
    <scope>NUCLEOTIDE SEQUENCE [LARGE SCALE GENOMIC DNA]</scope>
</reference>
<dbReference type="PRINTS" id="PR00180">
    <property type="entry name" value="CRETINALDHBP"/>
</dbReference>
<protein>
    <submittedName>
        <fullName evidence="2">Clavesin-1</fullName>
    </submittedName>
</protein>
<dbReference type="InterPro" id="IPR036273">
    <property type="entry name" value="CRAL/TRIO_N_dom_sf"/>
</dbReference>
<dbReference type="AlphaFoldDB" id="A0AAV4WTF6"/>
<dbReference type="Proteomes" id="UP001054945">
    <property type="component" value="Unassembled WGS sequence"/>
</dbReference>
<dbReference type="PANTHER" id="PTHR10174:SF130">
    <property type="entry name" value="ALPHA-TOCOPHEROL TRANSFER PROTEIN-LIKE"/>
    <property type="match status" value="1"/>
</dbReference>
<feature type="domain" description="CRAL-TRIO" evidence="1">
    <location>
        <begin position="102"/>
        <end position="268"/>
    </location>
</feature>
<organism evidence="2 3">
    <name type="scientific">Caerostris extrusa</name>
    <name type="common">Bark spider</name>
    <name type="synonym">Caerostris bankana</name>
    <dbReference type="NCBI Taxonomy" id="172846"/>
    <lineage>
        <taxon>Eukaryota</taxon>
        <taxon>Metazoa</taxon>
        <taxon>Ecdysozoa</taxon>
        <taxon>Arthropoda</taxon>
        <taxon>Chelicerata</taxon>
        <taxon>Arachnida</taxon>
        <taxon>Araneae</taxon>
        <taxon>Araneomorphae</taxon>
        <taxon>Entelegynae</taxon>
        <taxon>Araneoidea</taxon>
        <taxon>Araneidae</taxon>
        <taxon>Caerostris</taxon>
    </lineage>
</organism>
<accession>A0AAV4WTF6</accession>
<dbReference type="SUPFAM" id="SSF52087">
    <property type="entry name" value="CRAL/TRIO domain"/>
    <property type="match status" value="1"/>
</dbReference>
<dbReference type="Gene3D" id="3.40.525.10">
    <property type="entry name" value="CRAL-TRIO lipid binding domain"/>
    <property type="match status" value="1"/>
</dbReference>